<gene>
    <name evidence="1" type="ORF">FCULG_00000422</name>
    <name evidence="2" type="ORF">HYE67_003291</name>
</gene>
<dbReference type="AlphaFoldDB" id="A0A2T4GLH5"/>
<protein>
    <submittedName>
        <fullName evidence="1">Uncharacterized protein</fullName>
    </submittedName>
</protein>
<dbReference type="Proteomes" id="UP000241587">
    <property type="component" value="Unassembled WGS sequence"/>
</dbReference>
<dbReference type="EMBL" id="PVEM01000012">
    <property type="protein sequence ID" value="PTD04411.1"/>
    <property type="molecule type" value="Genomic_DNA"/>
</dbReference>
<reference evidence="1 3" key="1">
    <citation type="submission" date="2018-02" db="EMBL/GenBank/DDBJ databases">
        <title>Fusarium culmorum secondary metabolites in fungal-bacterial-plant interactions.</title>
        <authorList>
            <person name="Schmidt R."/>
        </authorList>
    </citation>
    <scope>NUCLEOTIDE SEQUENCE [LARGE SCALE GENOMIC DNA]</scope>
    <source>
        <strain evidence="1 3">PV</strain>
    </source>
</reference>
<sequence>MGGLLIVKLQVILIPEQIKSDNRNTTFESRLTLIALIVDCSLLHSVLVADHRKRRKEGRKEGRKEHRRSRLKRQVLQGHAFYHLLITTPGRLSQLTQHLSKSLFHFNFHYGDTLNQGSMASIFQNTN</sequence>
<evidence type="ECO:0000313" key="3">
    <source>
        <dbReference type="Proteomes" id="UP000241587"/>
    </source>
</evidence>
<name>A0A2T4GLH5_FUSCU</name>
<evidence type="ECO:0000313" key="1">
    <source>
        <dbReference type="EMBL" id="PTD04411.1"/>
    </source>
</evidence>
<reference evidence="2" key="2">
    <citation type="submission" date="2020-11" db="EMBL/GenBank/DDBJ databases">
        <title>The chromosome-scale genome resource for two endophytic Fusarium species: F. culmorum and F. pseudograminearum.</title>
        <authorList>
            <person name="Yuan Z."/>
        </authorList>
    </citation>
    <scope>NUCLEOTIDE SEQUENCE</scope>
    <source>
        <strain evidence="2">Class2-1B</strain>
    </source>
</reference>
<proteinExistence type="predicted"/>
<dbReference type="EMBL" id="CP064748">
    <property type="protein sequence ID" value="QPC61060.1"/>
    <property type="molecule type" value="Genomic_DNA"/>
</dbReference>
<organism evidence="1 3">
    <name type="scientific">Fusarium culmorum</name>
    <dbReference type="NCBI Taxonomy" id="5516"/>
    <lineage>
        <taxon>Eukaryota</taxon>
        <taxon>Fungi</taxon>
        <taxon>Dikarya</taxon>
        <taxon>Ascomycota</taxon>
        <taxon>Pezizomycotina</taxon>
        <taxon>Sordariomycetes</taxon>
        <taxon>Hypocreomycetidae</taxon>
        <taxon>Hypocreales</taxon>
        <taxon>Nectriaceae</taxon>
        <taxon>Fusarium</taxon>
    </lineage>
</organism>
<keyword evidence="3" id="KW-1185">Reference proteome</keyword>
<evidence type="ECO:0000313" key="2">
    <source>
        <dbReference type="EMBL" id="QPC61060.1"/>
    </source>
</evidence>
<accession>A0A2T4GLH5</accession>
<dbReference type="Proteomes" id="UP000663297">
    <property type="component" value="Chromosome 2"/>
</dbReference>